<reference evidence="2" key="1">
    <citation type="journal article" date="2020" name="G3 (Bethesda)">
        <title>High-Quality Assemblies for Three Invasive Social Wasps from the &lt;i&gt;Vespula&lt;/i&gt; Genus.</title>
        <authorList>
            <person name="Harrop T.W.R."/>
            <person name="Guhlin J."/>
            <person name="McLaughlin G.M."/>
            <person name="Permina E."/>
            <person name="Stockwell P."/>
            <person name="Gilligan J."/>
            <person name="Le Lec M.F."/>
            <person name="Gruber M.A.M."/>
            <person name="Quinn O."/>
            <person name="Lovegrove M."/>
            <person name="Duncan E.J."/>
            <person name="Remnant E.J."/>
            <person name="Van Eeckhoven J."/>
            <person name="Graham B."/>
            <person name="Knapp R.A."/>
            <person name="Langford K.W."/>
            <person name="Kronenberg Z."/>
            <person name="Press M.O."/>
            <person name="Eacker S.M."/>
            <person name="Wilson-Rankin E.E."/>
            <person name="Purcell J."/>
            <person name="Lester P.J."/>
            <person name="Dearden P.K."/>
        </authorList>
    </citation>
    <scope>NUCLEOTIDE SEQUENCE</scope>
    <source>
        <strain evidence="2">Volc-1</strain>
    </source>
</reference>
<name>A0A834JTA5_VESPE</name>
<feature type="region of interest" description="Disordered" evidence="1">
    <location>
        <begin position="1"/>
        <end position="51"/>
    </location>
</feature>
<sequence length="68" mass="7403">MDLKPENLLFREEADRSDERDETGVHALADDRKPVASNPVTPFQSGSVSATASPNLSILTIGLSRHLE</sequence>
<dbReference type="AlphaFoldDB" id="A0A834JTA5"/>
<evidence type="ECO:0000313" key="3">
    <source>
        <dbReference type="Proteomes" id="UP000600918"/>
    </source>
</evidence>
<dbReference type="Proteomes" id="UP000600918">
    <property type="component" value="Unassembled WGS sequence"/>
</dbReference>
<keyword evidence="3" id="KW-1185">Reference proteome</keyword>
<gene>
    <name evidence="2" type="ORF">H0235_017033</name>
</gene>
<evidence type="ECO:0000313" key="2">
    <source>
        <dbReference type="EMBL" id="KAF7394438.1"/>
    </source>
</evidence>
<dbReference type="EMBL" id="JACSDY010000021">
    <property type="protein sequence ID" value="KAF7394438.1"/>
    <property type="molecule type" value="Genomic_DNA"/>
</dbReference>
<proteinExistence type="predicted"/>
<protein>
    <submittedName>
        <fullName evidence="2">Uncharacterized protein</fullName>
    </submittedName>
</protein>
<accession>A0A834JTA5</accession>
<feature type="compositionally biased region" description="Basic and acidic residues" evidence="1">
    <location>
        <begin position="1"/>
        <end position="34"/>
    </location>
</feature>
<comment type="caution">
    <text evidence="2">The sequence shown here is derived from an EMBL/GenBank/DDBJ whole genome shotgun (WGS) entry which is preliminary data.</text>
</comment>
<organism evidence="2 3">
    <name type="scientific">Vespula pensylvanica</name>
    <name type="common">Western yellow jacket</name>
    <name type="synonym">Wasp</name>
    <dbReference type="NCBI Taxonomy" id="30213"/>
    <lineage>
        <taxon>Eukaryota</taxon>
        <taxon>Metazoa</taxon>
        <taxon>Ecdysozoa</taxon>
        <taxon>Arthropoda</taxon>
        <taxon>Hexapoda</taxon>
        <taxon>Insecta</taxon>
        <taxon>Pterygota</taxon>
        <taxon>Neoptera</taxon>
        <taxon>Endopterygota</taxon>
        <taxon>Hymenoptera</taxon>
        <taxon>Apocrita</taxon>
        <taxon>Aculeata</taxon>
        <taxon>Vespoidea</taxon>
        <taxon>Vespidae</taxon>
        <taxon>Vespinae</taxon>
        <taxon>Vespula</taxon>
    </lineage>
</organism>
<feature type="compositionally biased region" description="Polar residues" evidence="1">
    <location>
        <begin position="38"/>
        <end position="51"/>
    </location>
</feature>
<evidence type="ECO:0000256" key="1">
    <source>
        <dbReference type="SAM" id="MobiDB-lite"/>
    </source>
</evidence>